<dbReference type="OrthoDB" id="2192989at2"/>
<keyword evidence="2" id="KW-1185">Reference proteome</keyword>
<dbReference type="Proteomes" id="UP000277864">
    <property type="component" value="Unassembled WGS sequence"/>
</dbReference>
<reference evidence="1 2" key="1">
    <citation type="submission" date="2018-03" db="EMBL/GenBank/DDBJ databases">
        <authorList>
            <person name="Gulvik C.A."/>
        </authorList>
    </citation>
    <scope>NUCLEOTIDE SEQUENCE [LARGE SCALE GENOMIC DNA]</scope>
    <source>
        <strain evidence="1 2">JCM 31581</strain>
    </source>
</reference>
<gene>
    <name evidence="1" type="ORF">C7P63_03725</name>
</gene>
<dbReference type="RefSeq" id="WP_125942809.1">
    <property type="nucleotide sequence ID" value="NZ_PXZH01000001.1"/>
</dbReference>
<evidence type="ECO:0000313" key="1">
    <source>
        <dbReference type="EMBL" id="RST90195.1"/>
    </source>
</evidence>
<organism evidence="1 2">
    <name type="scientific">Vagococcus humatus</name>
    <dbReference type="NCBI Taxonomy" id="1889241"/>
    <lineage>
        <taxon>Bacteria</taxon>
        <taxon>Bacillati</taxon>
        <taxon>Bacillota</taxon>
        <taxon>Bacilli</taxon>
        <taxon>Lactobacillales</taxon>
        <taxon>Enterococcaceae</taxon>
        <taxon>Vagococcus</taxon>
    </lineage>
</organism>
<comment type="caution">
    <text evidence="1">The sequence shown here is derived from an EMBL/GenBank/DDBJ whole genome shotgun (WGS) entry which is preliminary data.</text>
</comment>
<dbReference type="EMBL" id="PXZH01000001">
    <property type="protein sequence ID" value="RST90195.1"/>
    <property type="molecule type" value="Genomic_DNA"/>
</dbReference>
<sequence>MMQGVLVLLSVLIGAGIALGGTFFYQRKMFQEFARTEQIKEKMKEIDTLILLNKKIHEILAKRDGTVELDTYLEKYQSFVNFDDVQITIDDYIYLQSFCAQNHYYLPNYLVDEFFKEISHRKIVLDPQDIRRLGAYTYQGGRLVLENFSDELQKCIEDQKIELNQLKK</sequence>
<proteinExistence type="predicted"/>
<protein>
    <submittedName>
        <fullName evidence="1">Uncharacterized protein</fullName>
    </submittedName>
</protein>
<name>A0A3S0A6R3_9ENTE</name>
<accession>A0A3S0A6R3</accession>
<dbReference type="AlphaFoldDB" id="A0A3S0A6R3"/>
<evidence type="ECO:0000313" key="2">
    <source>
        <dbReference type="Proteomes" id="UP000277864"/>
    </source>
</evidence>